<gene>
    <name evidence="1" type="ORF">CEW87_03475</name>
</gene>
<organism evidence="1 2">
    <name type="scientific">Parazoarcus communis</name>
    <dbReference type="NCBI Taxonomy" id="41977"/>
    <lineage>
        <taxon>Bacteria</taxon>
        <taxon>Pseudomonadati</taxon>
        <taxon>Pseudomonadota</taxon>
        <taxon>Betaproteobacteria</taxon>
        <taxon>Rhodocyclales</taxon>
        <taxon>Zoogloeaceae</taxon>
        <taxon>Parazoarcus</taxon>
    </lineage>
</organism>
<evidence type="ECO:0000313" key="2">
    <source>
        <dbReference type="Proteomes" id="UP000244902"/>
    </source>
</evidence>
<dbReference type="RefSeq" id="WP_108971461.1">
    <property type="nucleotide sequence ID" value="NZ_CP022188.1"/>
</dbReference>
<dbReference type="AlphaFoldDB" id="A0A2U8GYF0"/>
<protein>
    <submittedName>
        <fullName evidence="1">Uncharacterized protein</fullName>
    </submittedName>
</protein>
<dbReference type="EMBL" id="CP022188">
    <property type="protein sequence ID" value="AWI78498.1"/>
    <property type="molecule type" value="Genomic_DNA"/>
</dbReference>
<evidence type="ECO:0000313" key="1">
    <source>
        <dbReference type="EMBL" id="AWI78498.1"/>
    </source>
</evidence>
<dbReference type="Proteomes" id="UP000244902">
    <property type="component" value="Chromosome"/>
</dbReference>
<proteinExistence type="predicted"/>
<name>A0A2U8GYF0_9RHOO</name>
<reference evidence="1 2" key="1">
    <citation type="submission" date="2017-06" db="EMBL/GenBank/DDBJ databases">
        <title>Azoarcus sp. TSNA42 complete genome sequence.</title>
        <authorList>
            <person name="Woo J.-H."/>
            <person name="Kim H.-S."/>
        </authorList>
    </citation>
    <scope>NUCLEOTIDE SEQUENCE [LARGE SCALE GENOMIC DNA]</scope>
    <source>
        <strain evidence="1 2">TSNA42</strain>
    </source>
</reference>
<sequence length="59" mass="6477">MYLIEAYDISVEDYRNSAVDGKGIARQRSGTVLSAARPGGVREAGPLRLLPRRLDCSQK</sequence>
<accession>A0A2U8GYF0</accession>